<feature type="domain" description="Translation elongation factor EFTs/EF1B dimerisation" evidence="4">
    <location>
        <begin position="57"/>
        <end position="122"/>
    </location>
</feature>
<dbReference type="PROSITE" id="PS01127">
    <property type="entry name" value="EF_TS_2"/>
    <property type="match status" value="1"/>
</dbReference>
<dbReference type="FunFam" id="1.10.8.10:FF:000001">
    <property type="entry name" value="Elongation factor Ts"/>
    <property type="match status" value="1"/>
</dbReference>
<dbReference type="PANTHER" id="PTHR11741:SF0">
    <property type="entry name" value="ELONGATION FACTOR TS, MITOCHONDRIAL"/>
    <property type="match status" value="1"/>
</dbReference>
<dbReference type="InterPro" id="IPR014039">
    <property type="entry name" value="Transl_elong_EFTs/EF1B_dimer"/>
</dbReference>
<accession>X1E5Z8</accession>
<keyword evidence="3" id="KW-0648">Protein biosynthesis</keyword>
<dbReference type="GO" id="GO:0003746">
    <property type="term" value="F:translation elongation factor activity"/>
    <property type="evidence" value="ECO:0007669"/>
    <property type="project" value="UniProtKB-KW"/>
</dbReference>
<dbReference type="HAMAP" id="MF_00050">
    <property type="entry name" value="EF_Ts"/>
    <property type="match status" value="1"/>
</dbReference>
<evidence type="ECO:0000313" key="5">
    <source>
        <dbReference type="EMBL" id="GAH04078.1"/>
    </source>
</evidence>
<name>X1E5Z8_9ZZZZ</name>
<comment type="similarity">
    <text evidence="1">Belongs to the EF-Ts family.</text>
</comment>
<dbReference type="InterPro" id="IPR009060">
    <property type="entry name" value="UBA-like_sf"/>
</dbReference>
<evidence type="ECO:0000259" key="4">
    <source>
        <dbReference type="Pfam" id="PF00889"/>
    </source>
</evidence>
<sequence>MSKTGERLKIPAVKVKELRNQSGAGVMDCRNALLEAEGDMEKALQILKQKGFLQAQKRAKRSATQGVIEAYIHTGGRIGAMVEVNCETDFVARTDEFKELAHNLAMQVAAVPPQFISVDDAPFADIIEPKVACLLLQPYIKDPSKTVQDVITETIAKVGENIRVNRFARFELGKSWVNG</sequence>
<gene>
    <name evidence="5" type="ORF">S01H4_42132</name>
</gene>
<dbReference type="InterPro" id="IPR001816">
    <property type="entry name" value="Transl_elong_EFTs/EF1B"/>
</dbReference>
<dbReference type="PANTHER" id="PTHR11741">
    <property type="entry name" value="ELONGATION FACTOR TS"/>
    <property type="match status" value="1"/>
</dbReference>
<dbReference type="InterPro" id="IPR036402">
    <property type="entry name" value="EF-Ts_dimer_sf"/>
</dbReference>
<dbReference type="Gene3D" id="3.30.479.20">
    <property type="entry name" value="Elongation factor Ts, dimerisation domain"/>
    <property type="match status" value="1"/>
</dbReference>
<dbReference type="NCBIfam" id="TIGR00116">
    <property type="entry name" value="tsf"/>
    <property type="match status" value="1"/>
</dbReference>
<dbReference type="EMBL" id="BART01023108">
    <property type="protein sequence ID" value="GAH04078.1"/>
    <property type="molecule type" value="Genomic_DNA"/>
</dbReference>
<proteinExistence type="inferred from homology"/>
<evidence type="ECO:0000256" key="3">
    <source>
        <dbReference type="ARBA" id="ARBA00022917"/>
    </source>
</evidence>
<protein>
    <recommendedName>
        <fullName evidence="4">Translation elongation factor EFTs/EF1B dimerisation domain-containing protein</fullName>
    </recommendedName>
</protein>
<dbReference type="FunFam" id="3.30.479.20:FF:000003">
    <property type="entry name" value="Elongation factor Ts, mitochondrial"/>
    <property type="match status" value="1"/>
</dbReference>
<keyword evidence="2" id="KW-0251">Elongation factor</keyword>
<dbReference type="Pfam" id="PF00889">
    <property type="entry name" value="EF_TS"/>
    <property type="match status" value="1"/>
</dbReference>
<comment type="caution">
    <text evidence="5">The sequence shown here is derived from an EMBL/GenBank/DDBJ whole genome shotgun (WGS) entry which is preliminary data.</text>
</comment>
<dbReference type="Gene3D" id="1.10.8.10">
    <property type="entry name" value="DNA helicase RuvA subunit, C-terminal domain"/>
    <property type="match status" value="1"/>
</dbReference>
<dbReference type="AlphaFoldDB" id="X1E5Z8"/>
<dbReference type="CDD" id="cd14275">
    <property type="entry name" value="UBA_EF-Ts"/>
    <property type="match status" value="1"/>
</dbReference>
<dbReference type="InterPro" id="IPR018101">
    <property type="entry name" value="Transl_elong_Ts_CS"/>
</dbReference>
<evidence type="ECO:0000256" key="1">
    <source>
        <dbReference type="ARBA" id="ARBA00005532"/>
    </source>
</evidence>
<dbReference type="SUPFAM" id="SSF46934">
    <property type="entry name" value="UBA-like"/>
    <property type="match status" value="1"/>
</dbReference>
<organism evidence="5">
    <name type="scientific">marine sediment metagenome</name>
    <dbReference type="NCBI Taxonomy" id="412755"/>
    <lineage>
        <taxon>unclassified sequences</taxon>
        <taxon>metagenomes</taxon>
        <taxon>ecological metagenomes</taxon>
    </lineage>
</organism>
<evidence type="ECO:0000256" key="2">
    <source>
        <dbReference type="ARBA" id="ARBA00022768"/>
    </source>
</evidence>
<dbReference type="SUPFAM" id="SSF54713">
    <property type="entry name" value="Elongation factor Ts (EF-Ts), dimerisation domain"/>
    <property type="match status" value="1"/>
</dbReference>
<reference evidence="5" key="1">
    <citation type="journal article" date="2014" name="Front. Microbiol.">
        <title>High frequency of phylogenetically diverse reductive dehalogenase-homologous genes in deep subseafloor sedimentary metagenomes.</title>
        <authorList>
            <person name="Kawai M."/>
            <person name="Futagami T."/>
            <person name="Toyoda A."/>
            <person name="Takaki Y."/>
            <person name="Nishi S."/>
            <person name="Hori S."/>
            <person name="Arai W."/>
            <person name="Tsubouchi T."/>
            <person name="Morono Y."/>
            <person name="Uchiyama I."/>
            <person name="Ito T."/>
            <person name="Fujiyama A."/>
            <person name="Inagaki F."/>
            <person name="Takami H."/>
        </authorList>
    </citation>
    <scope>NUCLEOTIDE SEQUENCE</scope>
    <source>
        <strain evidence="5">Expedition CK06-06</strain>
    </source>
</reference>